<dbReference type="Pfam" id="PF07716">
    <property type="entry name" value="bZIP_2"/>
    <property type="match status" value="1"/>
</dbReference>
<dbReference type="PROSITE" id="PS50217">
    <property type="entry name" value="BZIP"/>
    <property type="match status" value="1"/>
</dbReference>
<feature type="region of interest" description="Disordered" evidence="2">
    <location>
        <begin position="155"/>
        <end position="187"/>
    </location>
</feature>
<keyword evidence="5" id="KW-1185">Reference proteome</keyword>
<dbReference type="Gene3D" id="1.20.5.170">
    <property type="match status" value="1"/>
</dbReference>
<dbReference type="InterPro" id="IPR046347">
    <property type="entry name" value="bZIP_sf"/>
</dbReference>
<name>A0A9N9CF25_9GLOM</name>
<feature type="domain" description="BZIP" evidence="3">
    <location>
        <begin position="194"/>
        <end position="252"/>
    </location>
</feature>
<keyword evidence="1" id="KW-0175">Coiled coil</keyword>
<accession>A0A9N9CF25</accession>
<proteinExistence type="predicted"/>
<evidence type="ECO:0000313" key="5">
    <source>
        <dbReference type="Proteomes" id="UP000789739"/>
    </source>
</evidence>
<feature type="coiled-coil region" evidence="1">
    <location>
        <begin position="192"/>
        <end position="262"/>
    </location>
</feature>
<evidence type="ECO:0000259" key="3">
    <source>
        <dbReference type="PROSITE" id="PS50217"/>
    </source>
</evidence>
<dbReference type="SUPFAM" id="SSF57959">
    <property type="entry name" value="Leucine zipper domain"/>
    <property type="match status" value="1"/>
</dbReference>
<comment type="caution">
    <text evidence="4">The sequence shown here is derived from an EMBL/GenBank/DDBJ whole genome shotgun (WGS) entry which is preliminary data.</text>
</comment>
<evidence type="ECO:0000313" key="4">
    <source>
        <dbReference type="EMBL" id="CAG8599491.1"/>
    </source>
</evidence>
<dbReference type="PROSITE" id="PS00036">
    <property type="entry name" value="BZIP_BASIC"/>
    <property type="match status" value="1"/>
</dbReference>
<dbReference type="SMART" id="SM00338">
    <property type="entry name" value="BRLZ"/>
    <property type="match status" value="1"/>
</dbReference>
<feature type="compositionally biased region" description="Polar residues" evidence="2">
    <location>
        <begin position="108"/>
        <end position="125"/>
    </location>
</feature>
<reference evidence="4" key="1">
    <citation type="submission" date="2021-06" db="EMBL/GenBank/DDBJ databases">
        <authorList>
            <person name="Kallberg Y."/>
            <person name="Tangrot J."/>
            <person name="Rosling A."/>
        </authorList>
    </citation>
    <scope>NUCLEOTIDE SEQUENCE</scope>
    <source>
        <strain evidence="4">BR232B</strain>
    </source>
</reference>
<organism evidence="4 5">
    <name type="scientific">Paraglomus brasilianum</name>
    <dbReference type="NCBI Taxonomy" id="144538"/>
    <lineage>
        <taxon>Eukaryota</taxon>
        <taxon>Fungi</taxon>
        <taxon>Fungi incertae sedis</taxon>
        <taxon>Mucoromycota</taxon>
        <taxon>Glomeromycotina</taxon>
        <taxon>Glomeromycetes</taxon>
        <taxon>Paraglomerales</taxon>
        <taxon>Paraglomeraceae</taxon>
        <taxon>Paraglomus</taxon>
    </lineage>
</organism>
<sequence>MNPQNLFAQQRTSHFVNEQEAPHGRRLTVQELLTDNAHNINSVNSGNINVSPIHNHPIHDQQHNYHSSYPPSTQQIHDINTIHEHNNHLSARAVDSASPTSYFRPVSGSENRNGYSNMLSRSLPSNDELEDDGSYESSINPNYVSYVNDLNISTHDTHTLSPTSPPQYAVMPPTSPATPVSPNQQPHATIPLSEQRERNKIASAKYRKKKQQLNQEMSTRINEMNSKISSLETENTMLRRQLEEVKGENQELRNTIDKLKTKLARDKIFKRLERVSGTGRSRRGAGVNVVMSRNE</sequence>
<dbReference type="AlphaFoldDB" id="A0A9N9CF25"/>
<protein>
    <submittedName>
        <fullName evidence="4">8728_t:CDS:1</fullName>
    </submittedName>
</protein>
<dbReference type="OrthoDB" id="1939598at2759"/>
<feature type="region of interest" description="Disordered" evidence="2">
    <location>
        <begin position="92"/>
        <end position="137"/>
    </location>
</feature>
<dbReference type="InterPro" id="IPR004827">
    <property type="entry name" value="bZIP"/>
</dbReference>
<feature type="compositionally biased region" description="Polar residues" evidence="2">
    <location>
        <begin position="177"/>
        <end position="187"/>
    </location>
</feature>
<evidence type="ECO:0000256" key="2">
    <source>
        <dbReference type="SAM" id="MobiDB-lite"/>
    </source>
</evidence>
<dbReference type="GO" id="GO:0003700">
    <property type="term" value="F:DNA-binding transcription factor activity"/>
    <property type="evidence" value="ECO:0007669"/>
    <property type="project" value="InterPro"/>
</dbReference>
<evidence type="ECO:0000256" key="1">
    <source>
        <dbReference type="SAM" id="Coils"/>
    </source>
</evidence>
<dbReference type="CDD" id="cd14705">
    <property type="entry name" value="bZIP_Zip1"/>
    <property type="match status" value="1"/>
</dbReference>
<dbReference type="EMBL" id="CAJVPI010001185">
    <property type="protein sequence ID" value="CAG8599491.1"/>
    <property type="molecule type" value="Genomic_DNA"/>
</dbReference>
<dbReference type="Proteomes" id="UP000789739">
    <property type="component" value="Unassembled WGS sequence"/>
</dbReference>
<gene>
    <name evidence="4" type="ORF">PBRASI_LOCUS7560</name>
</gene>